<comment type="caution">
    <text evidence="1">The sequence shown here is derived from an EMBL/GenBank/DDBJ whole genome shotgun (WGS) entry which is preliminary data.</text>
</comment>
<name>A0ABV8X657_9LACT</name>
<dbReference type="InterPro" id="IPR038449">
    <property type="entry name" value="SirA_sf"/>
</dbReference>
<dbReference type="Gene3D" id="3.30.310.250">
    <property type="entry name" value="Sporulation inhibitor of replication protein SirA"/>
    <property type="match status" value="1"/>
</dbReference>
<proteinExistence type="predicted"/>
<reference evidence="2" key="1">
    <citation type="journal article" date="2019" name="Int. J. Syst. Evol. Microbiol.">
        <title>The Global Catalogue of Microorganisms (GCM) 10K type strain sequencing project: providing services to taxonomists for standard genome sequencing and annotation.</title>
        <authorList>
            <consortium name="The Broad Institute Genomics Platform"/>
            <consortium name="The Broad Institute Genome Sequencing Center for Infectious Disease"/>
            <person name="Wu L."/>
            <person name="Ma J."/>
        </authorList>
    </citation>
    <scope>NUCLEOTIDE SEQUENCE [LARGE SCALE GENOMIC DNA]</scope>
    <source>
        <strain evidence="2">CCUG 59778</strain>
    </source>
</reference>
<accession>A0ABV8X657</accession>
<evidence type="ECO:0000313" key="1">
    <source>
        <dbReference type="EMBL" id="MFC4411021.1"/>
    </source>
</evidence>
<organism evidence="1 2">
    <name type="scientific">Chungangia koreensis</name>
    <dbReference type="NCBI Taxonomy" id="752657"/>
    <lineage>
        <taxon>Bacteria</taxon>
        <taxon>Bacillati</taxon>
        <taxon>Bacillota</taxon>
        <taxon>Bacilli</taxon>
        <taxon>Lactobacillales</taxon>
        <taxon>Chungangia</taxon>
    </lineage>
</organism>
<protein>
    <submittedName>
        <fullName evidence="1">Sporulation inhibitor of replication protein SirA</fullName>
    </submittedName>
</protein>
<sequence>MRTYSIFEIKSDYQPFIIGREHLLFELLNGKGTLKVGTSSREIDYLCEPIDPTLIDQAIMQKMGNLFPSIIKKTGSFELSHPIKGDITIEIHPLHLEATCNGSRMLDLDLFVSLSNVSSSFFAVMDDEHECGWLKPVKSEQVSMQYMREVRTV</sequence>
<dbReference type="RefSeq" id="WP_378155512.1">
    <property type="nucleotide sequence ID" value="NZ_JBHSEC010000019.1"/>
</dbReference>
<evidence type="ECO:0000313" key="2">
    <source>
        <dbReference type="Proteomes" id="UP001595817"/>
    </source>
</evidence>
<dbReference type="Proteomes" id="UP001595817">
    <property type="component" value="Unassembled WGS sequence"/>
</dbReference>
<keyword evidence="2" id="KW-1185">Reference proteome</keyword>
<dbReference type="InterPro" id="IPR019683">
    <property type="entry name" value="SirA"/>
</dbReference>
<gene>
    <name evidence="1" type="primary">sirA</name>
    <name evidence="1" type="ORF">ACFOZY_11380</name>
</gene>
<dbReference type="EMBL" id="JBHSEC010000019">
    <property type="protein sequence ID" value="MFC4411021.1"/>
    <property type="molecule type" value="Genomic_DNA"/>
</dbReference>
<dbReference type="Pfam" id="PF10747">
    <property type="entry name" value="SirA"/>
    <property type="match status" value="1"/>
</dbReference>